<proteinExistence type="predicted"/>
<protein>
    <submittedName>
        <fullName evidence="2">Uncharacterized protein</fullName>
    </submittedName>
</protein>
<sequence length="121" mass="13373">MTELKGMDTDKAKKFMDDAQKIYDSNLQIYTGTSPNIQQPVKTVPGNQQAPTKTPADTGDTTQVSDTVQPDKKVRLTQEQKSRFDVMQKKIDAAPENTEEEKAAKAKAQKALNEAKTKMGV</sequence>
<comment type="caution">
    <text evidence="2">The sequence shown here is derived from an EMBL/GenBank/DDBJ whole genome shotgun (WGS) entry which is preliminary data.</text>
</comment>
<evidence type="ECO:0000256" key="1">
    <source>
        <dbReference type="SAM" id="MobiDB-lite"/>
    </source>
</evidence>
<dbReference type="Proteomes" id="UP001196980">
    <property type="component" value="Unassembled WGS sequence"/>
</dbReference>
<accession>A0ABS6RWR5</accession>
<evidence type="ECO:0000313" key="2">
    <source>
        <dbReference type="EMBL" id="MBV6341067.1"/>
    </source>
</evidence>
<gene>
    <name evidence="2" type="ORF">HWQ67_05670</name>
</gene>
<dbReference type="EMBL" id="JABXWD010000069">
    <property type="protein sequence ID" value="MBV6341067.1"/>
    <property type="molecule type" value="Genomic_DNA"/>
</dbReference>
<organism evidence="2 3">
    <name type="scientific">Candidatus Magnetobacterium casense</name>
    <dbReference type="NCBI Taxonomy" id="1455061"/>
    <lineage>
        <taxon>Bacteria</taxon>
        <taxon>Pseudomonadati</taxon>
        <taxon>Nitrospirota</taxon>
        <taxon>Thermodesulfovibrionia</taxon>
        <taxon>Thermodesulfovibrionales</taxon>
        <taxon>Candidatus Magnetobacteriaceae</taxon>
        <taxon>Candidatus Magnetobacterium</taxon>
    </lineage>
</organism>
<feature type="compositionally biased region" description="Polar residues" evidence="1">
    <location>
        <begin position="59"/>
        <end position="68"/>
    </location>
</feature>
<reference evidence="2 3" key="1">
    <citation type="journal article" date="2020" name="J Geophys Res Biogeosci">
        <title>Magnetotaxis as an Adaptation to Enable Bacterial Shuttling of Microbial Sulfur and Sulfur Cycling Across Aquatic Oxic#Anoxic Interfaces.</title>
        <authorList>
            <person name="Li J."/>
            <person name="Liu P."/>
            <person name="Wang J."/>
            <person name="Roberts A.P."/>
            <person name="Pan Y."/>
        </authorList>
    </citation>
    <scope>NUCLEOTIDE SEQUENCE [LARGE SCALE GENOMIC DNA]</scope>
    <source>
        <strain evidence="2 3">MYR-1_YQ</strain>
    </source>
</reference>
<name>A0ABS6RWR5_9BACT</name>
<feature type="region of interest" description="Disordered" evidence="1">
    <location>
        <begin position="92"/>
        <end position="121"/>
    </location>
</feature>
<keyword evidence="3" id="KW-1185">Reference proteome</keyword>
<feature type="region of interest" description="Disordered" evidence="1">
    <location>
        <begin position="32"/>
        <end position="68"/>
    </location>
</feature>
<evidence type="ECO:0000313" key="3">
    <source>
        <dbReference type="Proteomes" id="UP001196980"/>
    </source>
</evidence>
<feature type="compositionally biased region" description="Polar residues" evidence="1">
    <location>
        <begin position="32"/>
        <end position="52"/>
    </location>
</feature>